<reference evidence="1" key="1">
    <citation type="submission" date="2015-05" db="EMBL/GenBank/DDBJ databases">
        <title>Aeromonas hydrophila plasmid SL.</title>
        <authorList>
            <person name="Sun Z.L."/>
            <person name="Gong C.L."/>
            <person name="Xue R.Y."/>
            <person name="Cao G.L."/>
            <person name="Hu X.L."/>
        </authorList>
    </citation>
    <scope>NUCLEOTIDE SEQUENCE</scope>
    <source>
        <strain evidence="1">SL</strain>
        <plasmid evidence="1">pSL</plasmid>
    </source>
</reference>
<sequence length="139" mass="16262">MKYDITTPSQYHTALVERLRANLVEGLAIESYDEWGKIEIKCPTILIQWEDGHPGQRQNDGRYNHQFMLTAHCIIPRASPTRCCRRWTWLPRWSACWSGEPCSRRLRQKQGRLMYCSSVRIRSACRRYRSTVTPAGCSV</sequence>
<accession>A0A0K0VKS5</accession>
<dbReference type="AlphaFoldDB" id="A0A0K0VKS5"/>
<evidence type="ECO:0000313" key="1">
    <source>
        <dbReference type="EMBL" id="AKS10292.1"/>
    </source>
</evidence>
<proteinExistence type="predicted"/>
<protein>
    <submittedName>
        <fullName evidence="1">Uncharacterized protein</fullName>
    </submittedName>
</protein>
<organism evidence="1">
    <name type="scientific">Aeromonas hydrophila</name>
    <dbReference type="NCBI Taxonomy" id="644"/>
    <lineage>
        <taxon>Bacteria</taxon>
        <taxon>Pseudomonadati</taxon>
        <taxon>Pseudomonadota</taxon>
        <taxon>Gammaproteobacteria</taxon>
        <taxon>Aeromonadales</taxon>
        <taxon>Aeromonadaceae</taxon>
        <taxon>Aeromonas</taxon>
    </lineage>
</organism>
<dbReference type="EMBL" id="KR677378">
    <property type="protein sequence ID" value="AKS10292.1"/>
    <property type="molecule type" value="Genomic_DNA"/>
</dbReference>
<geneLocation type="plasmid" evidence="1">
    <name>pSL</name>
</geneLocation>
<name>A0A0K0VKS5_AERHY</name>
<keyword evidence="1" id="KW-0614">Plasmid</keyword>